<dbReference type="AlphaFoldDB" id="A0A4Y7NLC9"/>
<dbReference type="Pfam" id="PF00089">
    <property type="entry name" value="Trypsin"/>
    <property type="match status" value="1"/>
</dbReference>
<dbReference type="PROSITE" id="PS50068">
    <property type="entry name" value="LDLRA_2"/>
    <property type="match status" value="2"/>
</dbReference>
<dbReference type="InterPro" id="IPR036055">
    <property type="entry name" value="LDL_receptor-like_sf"/>
</dbReference>
<dbReference type="GO" id="GO:0005886">
    <property type="term" value="C:plasma membrane"/>
    <property type="evidence" value="ECO:0007669"/>
    <property type="project" value="UniProtKB-SubCell"/>
</dbReference>
<feature type="disulfide bond" evidence="8">
    <location>
        <begin position="577"/>
        <end position="592"/>
    </location>
</feature>
<dbReference type="SMART" id="SM00192">
    <property type="entry name" value="LDLa"/>
    <property type="match status" value="2"/>
</dbReference>
<evidence type="ECO:0000256" key="1">
    <source>
        <dbReference type="ARBA" id="ARBA00004401"/>
    </source>
</evidence>
<dbReference type="Gene3D" id="1.10.2000.10">
    <property type="entry name" value="Frizzled cysteine-rich domain"/>
    <property type="match status" value="1"/>
</dbReference>
<dbReference type="SUPFAM" id="SSF63501">
    <property type="entry name" value="Frizzled cysteine-rich domain"/>
    <property type="match status" value="1"/>
</dbReference>
<feature type="region of interest" description="Disordered" evidence="9">
    <location>
        <begin position="294"/>
        <end position="371"/>
    </location>
</feature>
<feature type="disulfide bond" evidence="7">
    <location>
        <begin position="404"/>
        <end position="450"/>
    </location>
</feature>
<evidence type="ECO:0000256" key="8">
    <source>
        <dbReference type="PROSITE-ProRule" id="PRU00124"/>
    </source>
</evidence>
<keyword evidence="2 10" id="KW-0812">Transmembrane</keyword>
<dbReference type="PANTHER" id="PTHR24258">
    <property type="entry name" value="SERINE PROTEASE-RELATED"/>
    <property type="match status" value="1"/>
</dbReference>
<dbReference type="EMBL" id="LR024459">
    <property type="protein sequence ID" value="SVE94078.1"/>
    <property type="molecule type" value="mRNA"/>
</dbReference>
<comment type="subcellular location">
    <subcellularLocation>
        <location evidence="1">Cell membrane</location>
        <topology evidence="1">Single-pass type II membrane protein</topology>
    </subcellularLocation>
</comment>
<evidence type="ECO:0000256" key="5">
    <source>
        <dbReference type="ARBA" id="ARBA00023136"/>
    </source>
</evidence>
<dbReference type="PROSITE" id="PS50038">
    <property type="entry name" value="FZ"/>
    <property type="match status" value="1"/>
</dbReference>
<dbReference type="InterPro" id="IPR002172">
    <property type="entry name" value="LDrepeatLR_classA_rpt"/>
</dbReference>
<keyword evidence="3" id="KW-0735">Signal-anchor</keyword>
<evidence type="ECO:0000313" key="14">
    <source>
        <dbReference type="EMBL" id="SVE94078.1"/>
    </source>
</evidence>
<dbReference type="SUPFAM" id="SSF82671">
    <property type="entry name" value="SEA domain"/>
    <property type="match status" value="1"/>
</dbReference>
<evidence type="ECO:0000256" key="6">
    <source>
        <dbReference type="ARBA" id="ARBA00023157"/>
    </source>
</evidence>
<dbReference type="InterPro" id="IPR009003">
    <property type="entry name" value="Peptidase_S1_PA"/>
</dbReference>
<evidence type="ECO:0000259" key="12">
    <source>
        <dbReference type="PROSITE" id="PS50038"/>
    </source>
</evidence>
<dbReference type="FunFam" id="2.40.10.10:FF:000235">
    <property type="entry name" value="Atrial natriuretic peptide-converting enzyme"/>
    <property type="match status" value="1"/>
</dbReference>
<dbReference type="SMART" id="SM00063">
    <property type="entry name" value="FRI"/>
    <property type="match status" value="1"/>
</dbReference>
<dbReference type="Pfam" id="PF00057">
    <property type="entry name" value="Ldl_recept_a"/>
    <property type="match status" value="1"/>
</dbReference>
<evidence type="ECO:0000259" key="13">
    <source>
        <dbReference type="PROSITE" id="PS50240"/>
    </source>
</evidence>
<evidence type="ECO:0000256" key="10">
    <source>
        <dbReference type="SAM" id="Phobius"/>
    </source>
</evidence>
<feature type="compositionally biased region" description="Polar residues" evidence="9">
    <location>
        <begin position="325"/>
        <end position="338"/>
    </location>
</feature>
<dbReference type="PROSITE" id="PS50024">
    <property type="entry name" value="SEA"/>
    <property type="match status" value="1"/>
</dbReference>
<sequence length="984" mass="109355">MSSPKKPARKKPSGRTSQPHDDDGVFQTTTAQMHGTIGASRSTNFSFKKDFVKDSMVVLGPERTFKLRNPLVQSTSIGLHQQNSGLLQAIDDGSASLHGPSTSPFDTTKKIRLGERAPSTRSYSLSSYDEIVRDASKNGRRWPSNHCFCLLGGLFCLGMALAFGIYYGLVGNKPEKLVEFVYRGSFRIADGDWFESSLADVKSAAFSAKARYFESKLDDVFKNSSLKDIYHHSEILTFEGNEGYDLSVFFNLYCNTKKTAYDYLDMEAVLRDDLGIKFPTSIVIDPASIEVRARASANPSEESESLDRRTDIDSSSESPHGRQQVAENDQSNFISPYPTTHPPSHADSTVVPTIKKGQSRPLLTSSTFRPSATSPAPLIPVNTFYQPHQHRDRSGCVPISLHFCRHLAYNFTSLPNLLGHRNAREIDRLNEAAKLLVESECSPYIQHVLCHILQPPCDPASTAPHGFVPPPPLSLMPYVRIPDYLPPCRSVCLAVMTSCKARLGLSQFARRQDFVGNKVLSEDIATGLKDLLRCELFPIDDGMNSCTINPSFNHVMEADPSECVRFMTTNGQANRVCDGLMDCHDFSDEVACTYCPEGQVHCGVGAACIDVEKRCDGIPDCPNGSDERGCLTVAPDMAAANFVHQYFHEGYIVFTEGNNTGKICVDSLNSSSLMSTARQQSFLEIFGESACRSMSYRIMERIEIRIDNERSFDYAHLTEPIRWRATFLRAPCRKRQVLYLSCSGLECGNRPVHIHPDRPGSDQTLLPSAHGDWPWLAALIRDGVHACDATLVADQWLLTASSCFDGQNRAHWVARFAAVRLTSDAPWEQERRIIGMVKSPLKGNQLVLIKMETSVIYSDFVRPVCLARDHDVWISSPSSRCLFLGWGKDRDNLHEVTAKVVNNLKCDNVTTLCADVLSTFDACRNDEYAGSPLLCQLSDGGSWSLVGVSGENRQCDRSFDSTQMDRVYLGVSSISDWIMQTVRR</sequence>
<dbReference type="PROSITE" id="PS50240">
    <property type="entry name" value="TRYPSIN_DOM"/>
    <property type="match status" value="1"/>
</dbReference>
<evidence type="ECO:0000256" key="3">
    <source>
        <dbReference type="ARBA" id="ARBA00022968"/>
    </source>
</evidence>
<dbReference type="InterPro" id="IPR023415">
    <property type="entry name" value="LDLR_class-A_CS"/>
</dbReference>
<gene>
    <name evidence="14" type="primary">EOG090X019S</name>
</gene>
<feature type="domain" description="Peptidase S1" evidence="13">
    <location>
        <begin position="760"/>
        <end position="983"/>
    </location>
</feature>
<keyword evidence="6 8" id="KW-1015">Disulfide bond</keyword>
<dbReference type="SMART" id="SM00020">
    <property type="entry name" value="Tryp_SPc"/>
    <property type="match status" value="1"/>
</dbReference>
<evidence type="ECO:0000256" key="2">
    <source>
        <dbReference type="ARBA" id="ARBA00022692"/>
    </source>
</evidence>
<dbReference type="Gene3D" id="3.30.70.960">
    <property type="entry name" value="SEA domain"/>
    <property type="match status" value="1"/>
</dbReference>
<dbReference type="Pfam" id="PF01390">
    <property type="entry name" value="SEA"/>
    <property type="match status" value="1"/>
</dbReference>
<dbReference type="Pfam" id="PF01392">
    <property type="entry name" value="Fz"/>
    <property type="match status" value="1"/>
</dbReference>
<dbReference type="FunFam" id="4.10.400.10:FF:000226">
    <property type="entry name" value="Corin, isoform B"/>
    <property type="match status" value="1"/>
</dbReference>
<dbReference type="CDD" id="cd00112">
    <property type="entry name" value="LDLa"/>
    <property type="match status" value="1"/>
</dbReference>
<dbReference type="Gene3D" id="2.40.10.10">
    <property type="entry name" value="Trypsin-like serine proteases"/>
    <property type="match status" value="1"/>
</dbReference>
<dbReference type="SUPFAM" id="SSF57424">
    <property type="entry name" value="LDL receptor-like module"/>
    <property type="match status" value="1"/>
</dbReference>
<feature type="region of interest" description="Disordered" evidence="9">
    <location>
        <begin position="1"/>
        <end position="26"/>
    </location>
</feature>
<feature type="domain" description="FZ" evidence="12">
    <location>
        <begin position="391"/>
        <end position="566"/>
    </location>
</feature>
<keyword evidence="4 10" id="KW-1133">Transmembrane helix</keyword>
<keyword evidence="5 10" id="KW-0472">Membrane</keyword>
<feature type="transmembrane region" description="Helical" evidence="10">
    <location>
        <begin position="147"/>
        <end position="169"/>
    </location>
</feature>
<dbReference type="SUPFAM" id="SSF50494">
    <property type="entry name" value="Trypsin-like serine proteases"/>
    <property type="match status" value="1"/>
</dbReference>
<organism evidence="14">
    <name type="scientific">Simocephalus serrulatus</name>
    <dbReference type="NCBI Taxonomy" id="117539"/>
    <lineage>
        <taxon>Eukaryota</taxon>
        <taxon>Metazoa</taxon>
        <taxon>Ecdysozoa</taxon>
        <taxon>Arthropoda</taxon>
        <taxon>Crustacea</taxon>
        <taxon>Branchiopoda</taxon>
        <taxon>Diplostraca</taxon>
        <taxon>Cladocera</taxon>
        <taxon>Anomopoda</taxon>
        <taxon>Daphniidae</taxon>
        <taxon>Simocephalus</taxon>
    </lineage>
</organism>
<dbReference type="Gene3D" id="4.10.400.10">
    <property type="entry name" value="Low-density Lipoprotein Receptor"/>
    <property type="match status" value="1"/>
</dbReference>
<dbReference type="InterPro" id="IPR001254">
    <property type="entry name" value="Trypsin_dom"/>
</dbReference>
<dbReference type="GO" id="GO:0006508">
    <property type="term" value="P:proteolysis"/>
    <property type="evidence" value="ECO:0007669"/>
    <property type="project" value="InterPro"/>
</dbReference>
<protein>
    <submittedName>
        <fullName evidence="14">EOG090X019S</fullName>
    </submittedName>
</protein>
<evidence type="ECO:0000256" key="7">
    <source>
        <dbReference type="PROSITE-ProRule" id="PRU00090"/>
    </source>
</evidence>
<evidence type="ECO:0000259" key="11">
    <source>
        <dbReference type="PROSITE" id="PS50024"/>
    </source>
</evidence>
<name>A0A4Y7NLC9_9CRUS</name>
<evidence type="ECO:0000256" key="9">
    <source>
        <dbReference type="SAM" id="MobiDB-lite"/>
    </source>
</evidence>
<dbReference type="InterPro" id="IPR036790">
    <property type="entry name" value="Frizzled_dom_sf"/>
</dbReference>
<dbReference type="GO" id="GO:0004252">
    <property type="term" value="F:serine-type endopeptidase activity"/>
    <property type="evidence" value="ECO:0007669"/>
    <property type="project" value="InterPro"/>
</dbReference>
<feature type="compositionally biased region" description="Basic residues" evidence="9">
    <location>
        <begin position="1"/>
        <end position="13"/>
    </location>
</feature>
<reference evidence="14" key="1">
    <citation type="submission" date="2018-08" db="EMBL/GenBank/DDBJ databases">
        <authorList>
            <person name="Cornetti L."/>
        </authorList>
    </citation>
    <scope>NUCLEOTIDE SEQUENCE</scope>
    <source>
        <strain evidence="14">OM-SAIQ-clone2</strain>
    </source>
</reference>
<dbReference type="PANTHER" id="PTHR24258:SF146">
    <property type="entry name" value="ATRIAL NATRIURETIC PEPTIDE-CONVERTING ENZYME"/>
    <property type="match status" value="1"/>
</dbReference>
<feature type="compositionally biased region" description="Polar residues" evidence="9">
    <location>
        <begin position="361"/>
        <end position="371"/>
    </location>
</feature>
<evidence type="ECO:0000256" key="4">
    <source>
        <dbReference type="ARBA" id="ARBA00022989"/>
    </source>
</evidence>
<dbReference type="InterPro" id="IPR020067">
    <property type="entry name" value="Frizzled_dom"/>
</dbReference>
<proteinExistence type="evidence at transcript level"/>
<dbReference type="InterPro" id="IPR043504">
    <property type="entry name" value="Peptidase_S1_PA_chymotrypsin"/>
</dbReference>
<dbReference type="InterPro" id="IPR036364">
    <property type="entry name" value="SEA_dom_sf"/>
</dbReference>
<comment type="caution">
    <text evidence="8">Lacks conserved residue(s) required for the propagation of feature annotation.</text>
</comment>
<feature type="disulfide bond" evidence="7">
    <location>
        <begin position="396"/>
        <end position="457"/>
    </location>
</feature>
<dbReference type="PROSITE" id="PS01209">
    <property type="entry name" value="LDLRA_1"/>
    <property type="match status" value="1"/>
</dbReference>
<accession>A0A4Y7NLC9</accession>
<dbReference type="CDD" id="cd07066">
    <property type="entry name" value="CRD_FZ"/>
    <property type="match status" value="1"/>
</dbReference>
<dbReference type="InterPro" id="IPR000082">
    <property type="entry name" value="SEA_dom"/>
</dbReference>
<feature type="disulfide bond" evidence="8">
    <location>
        <begin position="615"/>
        <end position="630"/>
    </location>
</feature>
<feature type="domain" description="SEA" evidence="11">
    <location>
        <begin position="178"/>
        <end position="296"/>
    </location>
</feature>